<dbReference type="Proteomes" id="UP001232343">
    <property type="component" value="Unassembled WGS sequence"/>
</dbReference>
<dbReference type="SUPFAM" id="SSF53300">
    <property type="entry name" value="vWA-like"/>
    <property type="match status" value="1"/>
</dbReference>
<evidence type="ECO:0000313" key="2">
    <source>
        <dbReference type="Proteomes" id="UP001232343"/>
    </source>
</evidence>
<evidence type="ECO:0000313" key="1">
    <source>
        <dbReference type="EMBL" id="MDQ0343207.1"/>
    </source>
</evidence>
<dbReference type="EMBL" id="JAUSUO010000004">
    <property type="protein sequence ID" value="MDQ0343207.1"/>
    <property type="molecule type" value="Genomic_DNA"/>
</dbReference>
<name>A0ABU0D465_9BACI</name>
<dbReference type="CDD" id="cd00198">
    <property type="entry name" value="vWFA"/>
    <property type="match status" value="1"/>
</dbReference>
<proteinExistence type="predicted"/>
<sequence length="192" mass="21994">MLTELIFLLDRSGSMAGLENDTIGGFNALVEKQCKLEGETMVTAVLFDDQYEVLWEGIDARTAKLTEKEYFVRGYTALLDAIGKTILDVDRRFSKDSKPDKVIFVITTDGLENASQEFTYRKIKEMIKRQEEIHQWEFIFIGANIDVAQEAYNIGVREDNAYTFEASSTGVEDMYLMVNEEISNRRQSLKDL</sequence>
<comment type="caution">
    <text evidence="1">The sequence shown here is derived from an EMBL/GenBank/DDBJ whole genome shotgun (WGS) entry which is preliminary data.</text>
</comment>
<protein>
    <submittedName>
        <fullName evidence="1">Uncharacterized protein with von Willebrand factor type A (VWA) domain</fullName>
    </submittedName>
</protein>
<organism evidence="1 2">
    <name type="scientific">Lederbergia wuyishanensis</name>
    <dbReference type="NCBI Taxonomy" id="1347903"/>
    <lineage>
        <taxon>Bacteria</taxon>
        <taxon>Bacillati</taxon>
        <taxon>Bacillota</taxon>
        <taxon>Bacilli</taxon>
        <taxon>Bacillales</taxon>
        <taxon>Bacillaceae</taxon>
        <taxon>Lederbergia</taxon>
    </lineage>
</organism>
<dbReference type="Gene3D" id="3.40.50.410">
    <property type="entry name" value="von Willebrand factor, type A domain"/>
    <property type="match status" value="1"/>
</dbReference>
<dbReference type="RefSeq" id="WP_244681801.1">
    <property type="nucleotide sequence ID" value="NZ_JALIRM010000008.1"/>
</dbReference>
<keyword evidence="2" id="KW-1185">Reference proteome</keyword>
<dbReference type="InterPro" id="IPR036465">
    <property type="entry name" value="vWFA_dom_sf"/>
</dbReference>
<gene>
    <name evidence="1" type="ORF">J2S14_002021</name>
</gene>
<reference evidence="1 2" key="1">
    <citation type="submission" date="2023-07" db="EMBL/GenBank/DDBJ databases">
        <title>Genomic Encyclopedia of Type Strains, Phase IV (KMG-IV): sequencing the most valuable type-strain genomes for metagenomic binning, comparative biology and taxonomic classification.</title>
        <authorList>
            <person name="Goeker M."/>
        </authorList>
    </citation>
    <scope>NUCLEOTIDE SEQUENCE [LARGE SCALE GENOMIC DNA]</scope>
    <source>
        <strain evidence="1 2">DSM 27848</strain>
    </source>
</reference>
<accession>A0ABU0D465</accession>